<dbReference type="EMBL" id="CAADRA010005176">
    <property type="protein sequence ID" value="VFT86551.1"/>
    <property type="molecule type" value="Genomic_DNA"/>
</dbReference>
<evidence type="ECO:0000313" key="3">
    <source>
        <dbReference type="Proteomes" id="UP000332933"/>
    </source>
</evidence>
<reference evidence="1" key="2">
    <citation type="submission" date="2019-06" db="EMBL/GenBank/DDBJ databases">
        <title>Genomics analysis of Aphanomyces spp. identifies a new class of oomycete effector associated with host adaptation.</title>
        <authorList>
            <person name="Gaulin E."/>
        </authorList>
    </citation>
    <scope>NUCLEOTIDE SEQUENCE</scope>
    <source>
        <strain evidence="1">CBS 578.67</strain>
    </source>
</reference>
<dbReference type="Proteomes" id="UP000332933">
    <property type="component" value="Unassembled WGS sequence"/>
</dbReference>
<reference evidence="2 3" key="1">
    <citation type="submission" date="2019-03" db="EMBL/GenBank/DDBJ databases">
        <authorList>
            <person name="Gaulin E."/>
            <person name="Dumas B."/>
        </authorList>
    </citation>
    <scope>NUCLEOTIDE SEQUENCE [LARGE SCALE GENOMIC DNA]</scope>
    <source>
        <strain evidence="2">CBS 568.67</strain>
    </source>
</reference>
<evidence type="ECO:0000313" key="2">
    <source>
        <dbReference type="EMBL" id="VFT86551.1"/>
    </source>
</evidence>
<gene>
    <name evidence="2" type="primary">Aste57867_9672</name>
    <name evidence="1" type="ORF">As57867_009634</name>
    <name evidence="2" type="ORF">ASTE57867_9672</name>
</gene>
<sequence length="150" mass="16466">MAPFGDRLGGHSFLVNLSGFGDGFDDSKWEELDANRGKVKLARFKDKAFIHWDALSAVIGDTITTGENVSLVSILIDVEPPSPPPPLLDPYYPQAGSGQPCDLPVAERRAKALSQLKKNRKRRWDDSADAGKNARLKAMIDMSTSLQQIE</sequence>
<accession>A0A485KNZ9</accession>
<evidence type="ECO:0000313" key="1">
    <source>
        <dbReference type="EMBL" id="KAF0699791.1"/>
    </source>
</evidence>
<keyword evidence="3" id="KW-1185">Reference proteome</keyword>
<dbReference type="AlphaFoldDB" id="A0A485KNZ9"/>
<protein>
    <submittedName>
        <fullName evidence="2">Aste57867_9672 protein</fullName>
    </submittedName>
</protein>
<dbReference type="OrthoDB" id="79390at2759"/>
<organism evidence="2 3">
    <name type="scientific">Aphanomyces stellatus</name>
    <dbReference type="NCBI Taxonomy" id="120398"/>
    <lineage>
        <taxon>Eukaryota</taxon>
        <taxon>Sar</taxon>
        <taxon>Stramenopiles</taxon>
        <taxon>Oomycota</taxon>
        <taxon>Saprolegniomycetes</taxon>
        <taxon>Saprolegniales</taxon>
        <taxon>Verrucalvaceae</taxon>
        <taxon>Aphanomyces</taxon>
    </lineage>
</organism>
<name>A0A485KNZ9_9STRA</name>
<proteinExistence type="predicted"/>
<dbReference type="EMBL" id="VJMH01005155">
    <property type="protein sequence ID" value="KAF0699791.1"/>
    <property type="molecule type" value="Genomic_DNA"/>
</dbReference>